<name>A0ACC6Q9Z4_9ACTN</name>
<sequence>MERRRLLHAGAGLVVASVAGPMVAPSVAHAGTADTTGAPVVPDTASRPGTAGTTGHCSGPAVSTYGIATFTAAIVGMTVLGDHAYVVARGQNPPLLGEIDLASKKLTRTVRLPRGEGGWAATVSGGQVYVGTYPTPDIYRFDPATGSVTLIGTVGPAGGFVWCLTTAPDGTVYAGTYPRGEVWEYSPATGVLRNLGVARPGEQYVRAIAADDHFVYAGTLPLGHIVAYDRATGAKQSITPEPYGGAACLLARGGRVIGGFGRSVIDLAPDGSDARVIPIPATERLVDAITTTADGTVYCIGRPTGTVYRRDGDALVPVAAPTPADEHRGLFPLPDGTLLGGAGSGRLWWLDLGGGGSDIVELIDTAMSGPDPVQSMTYGMRGTVHVGGHFSITTHRPEDGSSRRIQVAGEPKQLRMAGNKVYAALYPSTEVVELDPDRGRVRSLGFVDNDQQRPTDMVYSRLTDQLLLATAPPAGRLKGALTLVDRSRKRLTVYQDVIADQSVMSLALDDRPGRRIAYLAGDTWGGGSVTPARPSATIVAFDLWRRKVLWEFAPIEGYASLQHIEVHDGVLYGLYKRLAGTWFAMDLDSLTVLRSGKLPSYGELSVHRGEVYASVFGGLVYRIGPDLAEPEQVLTGLGDGWYNPPQLAWERASWHAWAVSGRELARLRLDPDCPPPATNRAAVSPPDEAVLESLLAN</sequence>
<dbReference type="Proteomes" id="UP001375539">
    <property type="component" value="Unassembled WGS sequence"/>
</dbReference>
<proteinExistence type="predicted"/>
<gene>
    <name evidence="1" type="ORF">WKI58_01720</name>
</gene>
<evidence type="ECO:0000313" key="1">
    <source>
        <dbReference type="EMBL" id="MEJ8655253.1"/>
    </source>
</evidence>
<keyword evidence="2" id="KW-1185">Reference proteome</keyword>
<protein>
    <submittedName>
        <fullName evidence="1">Uncharacterized protein</fullName>
    </submittedName>
</protein>
<dbReference type="EMBL" id="JBBKAI010000002">
    <property type="protein sequence ID" value="MEJ8655253.1"/>
    <property type="molecule type" value="Genomic_DNA"/>
</dbReference>
<organism evidence="1 2">
    <name type="scientific">Streptomyces pratisoli</name>
    <dbReference type="NCBI Taxonomy" id="3139917"/>
    <lineage>
        <taxon>Bacteria</taxon>
        <taxon>Bacillati</taxon>
        <taxon>Actinomycetota</taxon>
        <taxon>Actinomycetes</taxon>
        <taxon>Kitasatosporales</taxon>
        <taxon>Streptomycetaceae</taxon>
        <taxon>Streptomyces</taxon>
    </lineage>
</organism>
<evidence type="ECO:0000313" key="2">
    <source>
        <dbReference type="Proteomes" id="UP001375539"/>
    </source>
</evidence>
<comment type="caution">
    <text evidence="1">The sequence shown here is derived from an EMBL/GenBank/DDBJ whole genome shotgun (WGS) entry which is preliminary data.</text>
</comment>
<reference evidence="1" key="1">
    <citation type="submission" date="2024-03" db="EMBL/GenBank/DDBJ databases">
        <title>Novel Streptomyces species of biotechnological and ecological value are a feature of Machair soil.</title>
        <authorList>
            <person name="Prole J.R."/>
            <person name="Goodfellow M."/>
            <person name="Allenby N."/>
            <person name="Ward A.C."/>
        </authorList>
    </citation>
    <scope>NUCLEOTIDE SEQUENCE</scope>
    <source>
        <strain evidence="1">MS1.AVA.4</strain>
    </source>
</reference>
<accession>A0ACC6Q9Z4</accession>